<sequence>MLQASSALNLTMYLLLKKEDLNSDQLDAESSLIQSHPVMARLQKLNSLSDKLEEYVENKVPGLTKQLANIAEAAKLVDASPEMEDSAESEDEPVEQRIISDNEGELVSPKRPALIETASSDEDDQSVSTHESAKEERRVQTEARFGLRHSEISQSTKAGQHRKRRAVDFGEIEAVDEGIQKAARQSLAATLNTIEQKTSRKKTSQLPDIIDETQEADDALRRGLEMMEEELGKDFDKNSDDGSDQASFDPERDTDDEMGFYEQVAKKSKTAKAERKARYAVAPKFPRMDSVVEGERAISSHIMKNRGLVAHKAKINRNPRVKKRLQYKKALVRRKGAVREIRQDEGHKYGGESTGIKTKVSRSRKLA</sequence>
<comment type="subcellular location">
    <subcellularLocation>
        <location evidence="1">Nucleus</location>
    </subcellularLocation>
</comment>
<accession>A0A1Z5JKX8</accession>
<feature type="compositionally biased region" description="Basic and acidic residues" evidence="4">
    <location>
        <begin position="337"/>
        <end position="350"/>
    </location>
</feature>
<dbReference type="InterPro" id="IPR018972">
    <property type="entry name" value="Sas10_C_dom"/>
</dbReference>
<dbReference type="AlphaFoldDB" id="A0A1Z5JKX8"/>
<evidence type="ECO:0000256" key="2">
    <source>
        <dbReference type="ARBA" id="ARBA00010979"/>
    </source>
</evidence>
<dbReference type="Proteomes" id="UP000198406">
    <property type="component" value="Unassembled WGS sequence"/>
</dbReference>
<feature type="region of interest" description="Disordered" evidence="4">
    <location>
        <begin position="336"/>
        <end position="367"/>
    </location>
</feature>
<evidence type="ECO:0000313" key="7">
    <source>
        <dbReference type="Proteomes" id="UP000198406"/>
    </source>
</evidence>
<reference evidence="6 7" key="1">
    <citation type="journal article" date="2015" name="Plant Cell">
        <title>Oil accumulation by the oleaginous diatom Fistulifera solaris as revealed by the genome and transcriptome.</title>
        <authorList>
            <person name="Tanaka T."/>
            <person name="Maeda Y."/>
            <person name="Veluchamy A."/>
            <person name="Tanaka M."/>
            <person name="Abida H."/>
            <person name="Marechal E."/>
            <person name="Bowler C."/>
            <person name="Muto M."/>
            <person name="Sunaga Y."/>
            <person name="Tanaka M."/>
            <person name="Yoshino T."/>
            <person name="Taniguchi T."/>
            <person name="Fukuda Y."/>
            <person name="Nemoto M."/>
            <person name="Matsumoto M."/>
            <person name="Wong P.S."/>
            <person name="Aburatani S."/>
            <person name="Fujibuchi W."/>
        </authorList>
    </citation>
    <scope>NUCLEOTIDE SEQUENCE [LARGE SCALE GENOMIC DNA]</scope>
    <source>
        <strain evidence="6 7">JPCC DA0580</strain>
    </source>
</reference>
<dbReference type="PANTHER" id="PTHR13237:SF8">
    <property type="entry name" value="SOMETHING ABOUT SILENCING PROTEIN 10"/>
    <property type="match status" value="1"/>
</dbReference>
<organism evidence="6 7">
    <name type="scientific">Fistulifera solaris</name>
    <name type="common">Oleaginous diatom</name>
    <dbReference type="NCBI Taxonomy" id="1519565"/>
    <lineage>
        <taxon>Eukaryota</taxon>
        <taxon>Sar</taxon>
        <taxon>Stramenopiles</taxon>
        <taxon>Ochrophyta</taxon>
        <taxon>Bacillariophyta</taxon>
        <taxon>Bacillariophyceae</taxon>
        <taxon>Bacillariophycidae</taxon>
        <taxon>Naviculales</taxon>
        <taxon>Naviculaceae</taxon>
        <taxon>Fistulifera</taxon>
    </lineage>
</organism>
<evidence type="ECO:0000259" key="5">
    <source>
        <dbReference type="Pfam" id="PF09368"/>
    </source>
</evidence>
<dbReference type="PANTHER" id="PTHR13237">
    <property type="entry name" value="SOMETHING ABOUT SILENCING PROTEIN 10-RELATED"/>
    <property type="match status" value="1"/>
</dbReference>
<keyword evidence="7" id="KW-1185">Reference proteome</keyword>
<dbReference type="GO" id="GO:0000462">
    <property type="term" value="P:maturation of SSU-rRNA from tricistronic rRNA transcript (SSU-rRNA, 5.8S rRNA, LSU-rRNA)"/>
    <property type="evidence" value="ECO:0007669"/>
    <property type="project" value="TreeGrafter"/>
</dbReference>
<feature type="compositionally biased region" description="Acidic residues" evidence="4">
    <location>
        <begin position="81"/>
        <end position="93"/>
    </location>
</feature>
<keyword evidence="3" id="KW-0539">Nucleus</keyword>
<dbReference type="GO" id="GO:0032040">
    <property type="term" value="C:small-subunit processome"/>
    <property type="evidence" value="ECO:0007669"/>
    <property type="project" value="TreeGrafter"/>
</dbReference>
<gene>
    <name evidence="6" type="ORF">FisN_11Hh209</name>
</gene>
<feature type="region of interest" description="Disordered" evidence="4">
    <location>
        <begin position="78"/>
        <end position="165"/>
    </location>
</feature>
<evidence type="ECO:0000256" key="4">
    <source>
        <dbReference type="SAM" id="MobiDB-lite"/>
    </source>
</evidence>
<comment type="similarity">
    <text evidence="2">Belongs to the SAS10 family.</text>
</comment>
<comment type="caution">
    <text evidence="6">The sequence shown here is derived from an EMBL/GenBank/DDBJ whole genome shotgun (WGS) entry which is preliminary data.</text>
</comment>
<name>A0A1Z5JKX8_FISSO</name>
<proteinExistence type="inferred from homology"/>
<protein>
    <submittedName>
        <fullName evidence="6">U3 small nucleolar RNA-associated protein 3</fullName>
    </submittedName>
</protein>
<evidence type="ECO:0000256" key="1">
    <source>
        <dbReference type="ARBA" id="ARBA00004123"/>
    </source>
</evidence>
<feature type="compositionally biased region" description="Basic and acidic residues" evidence="4">
    <location>
        <begin position="131"/>
        <end position="141"/>
    </location>
</feature>
<dbReference type="OrthoDB" id="1924577at2759"/>
<evidence type="ECO:0000256" key="3">
    <source>
        <dbReference type="ARBA" id="ARBA00023242"/>
    </source>
</evidence>
<dbReference type="EMBL" id="BDSP01000082">
    <property type="protein sequence ID" value="GAX14670.1"/>
    <property type="molecule type" value="Genomic_DNA"/>
</dbReference>
<dbReference type="Pfam" id="PF09368">
    <property type="entry name" value="Sas10"/>
    <property type="match status" value="1"/>
</dbReference>
<feature type="region of interest" description="Disordered" evidence="4">
    <location>
        <begin position="232"/>
        <end position="257"/>
    </location>
</feature>
<dbReference type="InParanoid" id="A0A1Z5JKX8"/>
<feature type="domain" description="Sas10 C-terminal" evidence="5">
    <location>
        <begin position="293"/>
        <end position="366"/>
    </location>
</feature>
<evidence type="ECO:0000313" key="6">
    <source>
        <dbReference type="EMBL" id="GAX14670.1"/>
    </source>
</evidence>